<evidence type="ECO:0000256" key="5">
    <source>
        <dbReference type="ARBA" id="ARBA00022777"/>
    </source>
</evidence>
<comment type="caution">
    <text evidence="14">The sequence shown here is derived from an EMBL/GenBank/DDBJ whole genome shotgun (WGS) entry which is preliminary data.</text>
</comment>
<dbReference type="InterPro" id="IPR045864">
    <property type="entry name" value="aa-tRNA-synth_II/BPL/LPL"/>
</dbReference>
<evidence type="ECO:0000259" key="12">
    <source>
        <dbReference type="PROSITE" id="PS50011"/>
    </source>
</evidence>
<evidence type="ECO:0000313" key="14">
    <source>
        <dbReference type="EMBL" id="KAK4501360.1"/>
    </source>
</evidence>
<dbReference type="SUPFAM" id="SSF54495">
    <property type="entry name" value="UBC-like"/>
    <property type="match status" value="1"/>
</dbReference>
<feature type="compositionally biased region" description="Basic and acidic residues" evidence="11">
    <location>
        <begin position="714"/>
        <end position="729"/>
    </location>
</feature>
<dbReference type="SMART" id="SM00220">
    <property type="entry name" value="S_TKc"/>
    <property type="match status" value="1"/>
</dbReference>
<evidence type="ECO:0000256" key="8">
    <source>
        <dbReference type="ARBA" id="ARBA00047899"/>
    </source>
</evidence>
<dbReference type="Pfam" id="PF12745">
    <property type="entry name" value="HGTP_anticodon2"/>
    <property type="match status" value="1"/>
</dbReference>
<keyword evidence="4 10" id="KW-0547">Nucleotide-binding</keyword>
<dbReference type="InterPro" id="IPR008271">
    <property type="entry name" value="Ser/Thr_kinase_AS"/>
</dbReference>
<comment type="catalytic activity">
    <reaction evidence="8">
        <text>L-threonyl-[protein] + ATP = O-phospho-L-threonyl-[protein] + ADP + H(+)</text>
        <dbReference type="Rhea" id="RHEA:46608"/>
        <dbReference type="Rhea" id="RHEA-COMP:11060"/>
        <dbReference type="Rhea" id="RHEA-COMP:11605"/>
        <dbReference type="ChEBI" id="CHEBI:15378"/>
        <dbReference type="ChEBI" id="CHEBI:30013"/>
        <dbReference type="ChEBI" id="CHEBI:30616"/>
        <dbReference type="ChEBI" id="CHEBI:61977"/>
        <dbReference type="ChEBI" id="CHEBI:456216"/>
        <dbReference type="EC" id="2.7.11.1"/>
    </reaction>
</comment>
<dbReference type="EC" id="2.7.11.1" evidence="1"/>
<dbReference type="Gene3D" id="1.10.510.10">
    <property type="entry name" value="Transferase(Phosphotransferase) domain 1"/>
    <property type="match status" value="2"/>
</dbReference>
<dbReference type="PROSITE" id="PS50908">
    <property type="entry name" value="RWD"/>
    <property type="match status" value="1"/>
</dbReference>
<feature type="domain" description="Protein kinase" evidence="12">
    <location>
        <begin position="259"/>
        <end position="507"/>
    </location>
</feature>
<feature type="domain" description="RWD" evidence="13">
    <location>
        <begin position="42"/>
        <end position="154"/>
    </location>
</feature>
<organism evidence="14 15">
    <name type="scientific">Zasmidium cellare</name>
    <name type="common">Wine cellar mold</name>
    <name type="synonym">Racodium cellare</name>
    <dbReference type="NCBI Taxonomy" id="395010"/>
    <lineage>
        <taxon>Eukaryota</taxon>
        <taxon>Fungi</taxon>
        <taxon>Dikarya</taxon>
        <taxon>Ascomycota</taxon>
        <taxon>Pezizomycotina</taxon>
        <taxon>Dothideomycetes</taxon>
        <taxon>Dothideomycetidae</taxon>
        <taxon>Mycosphaerellales</taxon>
        <taxon>Mycosphaerellaceae</taxon>
        <taxon>Zasmidium</taxon>
    </lineage>
</organism>
<evidence type="ECO:0000256" key="7">
    <source>
        <dbReference type="ARBA" id="ARBA00037982"/>
    </source>
</evidence>
<protein>
    <recommendedName>
        <fullName evidence="1">non-specific serine/threonine protein kinase</fullName>
        <ecNumber evidence="1">2.7.11.1</ecNumber>
    </recommendedName>
</protein>
<dbReference type="EMBL" id="JAXOVC010000005">
    <property type="protein sequence ID" value="KAK4501360.1"/>
    <property type="molecule type" value="Genomic_DNA"/>
</dbReference>
<evidence type="ECO:0000313" key="15">
    <source>
        <dbReference type="Proteomes" id="UP001305779"/>
    </source>
</evidence>
<dbReference type="InterPro" id="IPR017441">
    <property type="entry name" value="Protein_kinase_ATP_BS"/>
</dbReference>
<dbReference type="Gene3D" id="3.30.930.10">
    <property type="entry name" value="Bira Bifunctional Protein, Domain 2"/>
    <property type="match status" value="1"/>
</dbReference>
<sequence>MAPKSPWKKKTSVQANAQQTIAASDAVAAASPAIDYAKEQEDEIEVLQAIYMENFEETAVNAAAWGKSTDRTFKVTIKPDTEDAGPEDRVVLSVRLTATYPKSPPMLDISGLEKFHERTQKKVRNVLVSGPKEMLGGVMIHEIGEQIREALLEAVTARAQGTLPSLEQERASAEEDAMKKEEEAKEAEARRQKEAQAEADRTMARQVQEELSRSTKRKSTRSAGDVPKLQSENTMPESIDFVQIAKVKVGNDVEPFTEVIVNGLLFQGSKESVYLGKPKVSTAAESPLVTIVKRKVEKPRGDIIALEAVLEAAYKLRHPSLVNLLAFRVDRINNSNWELTLCRDFADRGSLYDLISLCDLHASKSRQFTIQLLEALEYLHRNSMFHGGISARTIYLSANPTLAPKLANFGYASLLGLRDEDLPCGWRSPDVDSKSQSSQRHADLWSLGVVIVQMFLGLSATTTYSSPSTLLNSLNLSEAFLDFLRKIFLSDAKKRPSCFDLLPAEFLREDTPILQDTPTRVPARTRKSSSGVASPLSRQSRHNSSSVLEPFSRYANDFIDLGRLGKGGYGEVVKARNKIDGTVYAVKKIRQAQHLLEQVIKEVMLLNRLNHPYVVRYYNTWTENGMQGSPPQDAISATEETLSDSHEVDFGYASTGGLDFVSSSGFPDIQFGDDSDEEEDEEDHDGDSYNSDDDPFERDGESHGPDGTSTVESESERPASDLGLKKSESDSRRSISTLYIQMELCDRRSLRDLVRRPMDDDESWRYLRQVTEGLAHIHGHGIIHRDLKPDNVFIDANGNPKIGDFGLATAGNYGTQPGNIGSAGYGSVDMTQSIGTALYVAPELQSKHSSGYDDRVDMFSLGIMFFEMCQPFGTGMERVNEIQQIRQKNHVLPPAFQPNGEKSAQGKLISCLISHKPSERPTSAKLLRSDMLPVKIEDETIRQALDGLSDPSSPYHQQIMSALFAHDAVRTQQIKARAWEAKSTSSPDDVERVRMRGIARSSLQTVFRRHGAEESRRDTIFPRSGIYTEPSVFQILDASGNLLQLPFDLTLPYAQQLARQTSNLRCSFTLGGAYRDAFTGGPPRVFEEADFDIVNFAQDDVAFNDAEVIKVMDEVVSELPMFDSSGNVCFLVNHGKLLDAVLDHCRVPIVLQHEVKEVLSKLGVHQNTWKKIRSELRNKGLSDTTLDDLRQYDWRETADKTIIRLRALFKGSTAQIQTKADEAIQHLQKILGFIDQFDLTRKLLLAPLSCANAKFYNDGMLFQCMFMGKRSSVVFAAGGRYDSLIQSHRMPDTDAPAQGAVGVAIGMDYLITHLANVSAARPKATFLKDPSHQQYMPRRCNVLVVASGTEALRDAGIRLLKKLWYHDISAELSHGSFPEQNYTFIVTIRHETSLTVRVTNTTTDGEDADVPLTSLISHIQQELREEATSKFRRPLLRNHSSHQDGDRKSNVQVLMSQHKSKKGNKSVMVETAQQRWSDKLDKMKDAPIVAIETRDEVLNLVQETRLSDSESWRKVIQSVPLNERQYLQQLQEMLDSWRKSWSIGHGPREVGINNSRIGGSCILYDVGL</sequence>
<dbReference type="Gene3D" id="3.10.110.10">
    <property type="entry name" value="Ubiquitin Conjugating Enzyme"/>
    <property type="match status" value="1"/>
</dbReference>
<dbReference type="Pfam" id="PF05773">
    <property type="entry name" value="RWD"/>
    <property type="match status" value="1"/>
</dbReference>
<dbReference type="InterPro" id="IPR016255">
    <property type="entry name" value="Gcn2"/>
</dbReference>
<dbReference type="SUPFAM" id="SSF55681">
    <property type="entry name" value="Class II aaRS and biotin synthetases"/>
    <property type="match status" value="1"/>
</dbReference>
<dbReference type="Pfam" id="PF13393">
    <property type="entry name" value="tRNA-synt_His"/>
    <property type="match status" value="1"/>
</dbReference>
<dbReference type="SUPFAM" id="SSF56112">
    <property type="entry name" value="Protein kinase-like (PK-like)"/>
    <property type="match status" value="2"/>
</dbReference>
<feature type="compositionally biased region" description="Acidic residues" evidence="11">
    <location>
        <begin position="671"/>
        <end position="696"/>
    </location>
</feature>
<dbReference type="Pfam" id="PF00069">
    <property type="entry name" value="Pkinase"/>
    <property type="match status" value="3"/>
</dbReference>
<evidence type="ECO:0000256" key="2">
    <source>
        <dbReference type="ARBA" id="ARBA00022527"/>
    </source>
</evidence>
<dbReference type="InterPro" id="IPR016135">
    <property type="entry name" value="UBQ-conjugating_enzyme/RWD"/>
</dbReference>
<dbReference type="Proteomes" id="UP001305779">
    <property type="component" value="Unassembled WGS sequence"/>
</dbReference>
<accession>A0ABR0EJM3</accession>
<dbReference type="PROSITE" id="PS00108">
    <property type="entry name" value="PROTEIN_KINASE_ST"/>
    <property type="match status" value="1"/>
</dbReference>
<dbReference type="PANTHER" id="PTHR11042:SF136">
    <property type="entry name" value="EIF-2-ALPHA KINASE GCN2"/>
    <property type="match status" value="1"/>
</dbReference>
<keyword evidence="2" id="KW-0723">Serine/threonine-protein kinase</keyword>
<comment type="similarity">
    <text evidence="7">Belongs to the protein kinase superfamily. Ser/Thr protein kinase family. GCN2 subfamily.</text>
</comment>
<dbReference type="CDD" id="cd14012">
    <property type="entry name" value="PK_eIF2AK_GCN2_rpt1"/>
    <property type="match status" value="1"/>
</dbReference>
<evidence type="ECO:0000256" key="9">
    <source>
        <dbReference type="ARBA" id="ARBA00048679"/>
    </source>
</evidence>
<feature type="region of interest" description="Disordered" evidence="11">
    <location>
        <begin position="163"/>
        <end position="232"/>
    </location>
</feature>
<comment type="catalytic activity">
    <reaction evidence="9">
        <text>L-seryl-[protein] + ATP = O-phospho-L-seryl-[protein] + ADP + H(+)</text>
        <dbReference type="Rhea" id="RHEA:17989"/>
        <dbReference type="Rhea" id="RHEA-COMP:9863"/>
        <dbReference type="Rhea" id="RHEA-COMP:11604"/>
        <dbReference type="ChEBI" id="CHEBI:15378"/>
        <dbReference type="ChEBI" id="CHEBI:29999"/>
        <dbReference type="ChEBI" id="CHEBI:30616"/>
        <dbReference type="ChEBI" id="CHEBI:83421"/>
        <dbReference type="ChEBI" id="CHEBI:456216"/>
        <dbReference type="EC" id="2.7.11.1"/>
    </reaction>
</comment>
<dbReference type="InterPro" id="IPR024435">
    <property type="entry name" value="HisRS-related_dom"/>
</dbReference>
<evidence type="ECO:0000256" key="1">
    <source>
        <dbReference type="ARBA" id="ARBA00012513"/>
    </source>
</evidence>
<reference evidence="14 15" key="1">
    <citation type="journal article" date="2023" name="G3 (Bethesda)">
        <title>A chromosome-level genome assembly of Zasmidium syzygii isolated from banana leaves.</title>
        <authorList>
            <person name="van Westerhoven A.C."/>
            <person name="Mehrabi R."/>
            <person name="Talebi R."/>
            <person name="Steentjes M.B.F."/>
            <person name="Corcolon B."/>
            <person name="Chong P.A."/>
            <person name="Kema G.H.J."/>
            <person name="Seidl M.F."/>
        </authorList>
    </citation>
    <scope>NUCLEOTIDE SEQUENCE [LARGE SCALE GENOMIC DNA]</scope>
    <source>
        <strain evidence="14 15">P124</strain>
    </source>
</reference>
<evidence type="ECO:0000256" key="11">
    <source>
        <dbReference type="SAM" id="MobiDB-lite"/>
    </source>
</evidence>
<dbReference type="PANTHER" id="PTHR11042">
    <property type="entry name" value="EUKARYOTIC TRANSLATION INITIATION FACTOR 2-ALPHA KINASE EIF2-ALPHA KINASE -RELATED"/>
    <property type="match status" value="1"/>
</dbReference>
<keyword evidence="3" id="KW-0808">Transferase</keyword>
<evidence type="ECO:0000256" key="10">
    <source>
        <dbReference type="PROSITE-ProRule" id="PRU10141"/>
    </source>
</evidence>
<evidence type="ECO:0000256" key="3">
    <source>
        <dbReference type="ARBA" id="ARBA00022679"/>
    </source>
</evidence>
<feature type="region of interest" description="Disordered" evidence="11">
    <location>
        <begin position="661"/>
        <end position="729"/>
    </location>
</feature>
<feature type="binding site" evidence="10">
    <location>
        <position position="588"/>
    </location>
    <ligand>
        <name>ATP</name>
        <dbReference type="ChEBI" id="CHEBI:30616"/>
    </ligand>
</feature>
<evidence type="ECO:0000256" key="4">
    <source>
        <dbReference type="ARBA" id="ARBA00022741"/>
    </source>
</evidence>
<feature type="region of interest" description="Disordered" evidence="11">
    <location>
        <begin position="517"/>
        <end position="544"/>
    </location>
</feature>
<dbReference type="PROSITE" id="PS50011">
    <property type="entry name" value="PROTEIN_KINASE_DOM"/>
    <property type="match status" value="2"/>
</dbReference>
<dbReference type="CDD" id="cd23823">
    <property type="entry name" value="RWD_GCN2"/>
    <property type="match status" value="1"/>
</dbReference>
<feature type="region of interest" description="Disordered" evidence="11">
    <location>
        <begin position="1428"/>
        <end position="1468"/>
    </location>
</feature>
<name>A0ABR0EJM3_ZASCE</name>
<keyword evidence="6 10" id="KW-0067">ATP-binding</keyword>
<evidence type="ECO:0000256" key="6">
    <source>
        <dbReference type="ARBA" id="ARBA00022840"/>
    </source>
</evidence>
<proteinExistence type="inferred from homology"/>
<dbReference type="InterPro" id="IPR006575">
    <property type="entry name" value="RWD_dom"/>
</dbReference>
<feature type="domain" description="Protein kinase" evidence="12">
    <location>
        <begin position="558"/>
        <end position="932"/>
    </location>
</feature>
<dbReference type="CDD" id="cd14046">
    <property type="entry name" value="STKc_EIF2AK4_GCN2_rpt2"/>
    <property type="match status" value="1"/>
</dbReference>
<dbReference type="InterPro" id="IPR050339">
    <property type="entry name" value="CC_SR_Kinase"/>
</dbReference>
<feature type="compositionally biased region" description="Basic residues" evidence="11">
    <location>
        <begin position="1430"/>
        <end position="1440"/>
    </location>
</feature>
<keyword evidence="5" id="KW-0418">Kinase</keyword>
<feature type="compositionally biased region" description="Basic and acidic residues" evidence="11">
    <location>
        <begin position="167"/>
        <end position="213"/>
    </location>
</feature>
<keyword evidence="15" id="KW-1185">Reference proteome</keyword>
<dbReference type="SMART" id="SM00591">
    <property type="entry name" value="RWD"/>
    <property type="match status" value="1"/>
</dbReference>
<dbReference type="InterPro" id="IPR011009">
    <property type="entry name" value="Kinase-like_dom_sf"/>
</dbReference>
<dbReference type="Gene3D" id="3.30.200.20">
    <property type="entry name" value="Phosphorylase Kinase, domain 1"/>
    <property type="match status" value="1"/>
</dbReference>
<dbReference type="InterPro" id="IPR041715">
    <property type="entry name" value="HisRS-like_core"/>
</dbReference>
<dbReference type="InterPro" id="IPR000719">
    <property type="entry name" value="Prot_kinase_dom"/>
</dbReference>
<evidence type="ECO:0000259" key="13">
    <source>
        <dbReference type="PROSITE" id="PS50908"/>
    </source>
</evidence>
<gene>
    <name evidence="14" type="ORF">PRZ48_007168</name>
</gene>
<feature type="compositionally biased region" description="Polar residues" evidence="11">
    <location>
        <begin position="528"/>
        <end position="544"/>
    </location>
</feature>
<dbReference type="PROSITE" id="PS00107">
    <property type="entry name" value="PROTEIN_KINASE_ATP"/>
    <property type="match status" value="1"/>
</dbReference>
<dbReference type="PIRSF" id="PIRSF000660">
    <property type="entry name" value="Ser/Thr_PK_GCN2"/>
    <property type="match status" value="1"/>
</dbReference>